<reference evidence="2" key="1">
    <citation type="submission" date="2017-05" db="EMBL/GenBank/DDBJ databases">
        <authorList>
            <person name="Rodrigo-Torres L."/>
            <person name="Arahal R. D."/>
            <person name="Lucena T."/>
        </authorList>
    </citation>
    <scope>NUCLEOTIDE SEQUENCE [LARGE SCALE GENOMIC DNA]</scope>
    <source>
        <strain evidence="2">CECT 8649</strain>
    </source>
</reference>
<organism evidence="1 2">
    <name type="scientific">Pelagimonas phthalicica</name>
    <dbReference type="NCBI Taxonomy" id="1037362"/>
    <lineage>
        <taxon>Bacteria</taxon>
        <taxon>Pseudomonadati</taxon>
        <taxon>Pseudomonadota</taxon>
        <taxon>Alphaproteobacteria</taxon>
        <taxon>Rhodobacterales</taxon>
        <taxon>Roseobacteraceae</taxon>
        <taxon>Pelagimonas</taxon>
    </lineage>
</organism>
<evidence type="ECO:0008006" key="3">
    <source>
        <dbReference type="Google" id="ProtNLM"/>
    </source>
</evidence>
<dbReference type="EMBL" id="FXXP01000002">
    <property type="protein sequence ID" value="SMX28161.1"/>
    <property type="molecule type" value="Genomic_DNA"/>
</dbReference>
<proteinExistence type="predicted"/>
<sequence>MTKKNWQELSRFEEDRIWERVYKVLGFNPSIYKENFPGFKEPEPSVTYSFSTIWGDEFDRLEADLEARAKALFKEATPKGKLIYALDWNHPCYQFDPHSSGEDWLIPALPDGDYHLFLSQSFSFGWLGHPWEQTVCIFGEPLLAALKRHRPKVFRHPIRRSE</sequence>
<dbReference type="Proteomes" id="UP000225972">
    <property type="component" value="Unassembled WGS sequence"/>
</dbReference>
<evidence type="ECO:0000313" key="1">
    <source>
        <dbReference type="EMBL" id="SMX28161.1"/>
    </source>
</evidence>
<keyword evidence="2" id="KW-1185">Reference proteome</keyword>
<dbReference type="OrthoDB" id="9798407at2"/>
<dbReference type="Pfam" id="PF10898">
    <property type="entry name" value="DUF2716"/>
    <property type="match status" value="1"/>
</dbReference>
<gene>
    <name evidence="1" type="ORF">TRP8649_02276</name>
</gene>
<evidence type="ECO:0000313" key="2">
    <source>
        <dbReference type="Proteomes" id="UP000225972"/>
    </source>
</evidence>
<dbReference type="RefSeq" id="WP_099245301.1">
    <property type="nucleotide sequence ID" value="NZ_FXXP01000002.1"/>
</dbReference>
<dbReference type="AlphaFoldDB" id="A0A238JBS9"/>
<accession>A0A238JBS9</accession>
<dbReference type="InterPro" id="IPR020323">
    <property type="entry name" value="DUF2716"/>
</dbReference>
<name>A0A238JBS9_9RHOB</name>
<protein>
    <recommendedName>
        <fullName evidence="3">DUF2716 domain-containing protein</fullName>
    </recommendedName>
</protein>